<dbReference type="Gene3D" id="3.30.565.10">
    <property type="entry name" value="Histidine kinase-like ATPase, C-terminal domain"/>
    <property type="match status" value="1"/>
</dbReference>
<evidence type="ECO:0000259" key="2">
    <source>
        <dbReference type="Pfam" id="PF13581"/>
    </source>
</evidence>
<dbReference type="SUPFAM" id="SSF55874">
    <property type="entry name" value="ATPase domain of HSP90 chaperone/DNA topoisomerase II/histidine kinase"/>
    <property type="match status" value="1"/>
</dbReference>
<dbReference type="Proteomes" id="UP001194469">
    <property type="component" value="Unassembled WGS sequence"/>
</dbReference>
<dbReference type="Pfam" id="PF13581">
    <property type="entry name" value="HATPase_c_2"/>
    <property type="match status" value="1"/>
</dbReference>
<sequence length="165" mass="17604">MHSYEFSTTAQRETYRPFVRGIAATMAAYLSAPTLVHPLELVTAEACANVVRHAYPEGQPGPVRVRLTVTPRVGMELAVTDWGRGCPVCPLPPPGVSGAARTSDMPGVPPEATSGRGLRIIACLCDAVTGDAGPDGNTLHLQLAIPEEQWRTSNLTITETSLSRR</sequence>
<evidence type="ECO:0000313" key="4">
    <source>
        <dbReference type="Proteomes" id="UP001194469"/>
    </source>
</evidence>
<dbReference type="PANTHER" id="PTHR35526:SF3">
    <property type="entry name" value="ANTI-SIGMA-F FACTOR RSBW"/>
    <property type="match status" value="1"/>
</dbReference>
<keyword evidence="1" id="KW-0808">Transferase</keyword>
<dbReference type="RefSeq" id="WP_196609249.1">
    <property type="nucleotide sequence ID" value="NZ_VRYY01000252.1"/>
</dbReference>
<keyword evidence="3" id="KW-0547">Nucleotide-binding</keyword>
<proteinExistence type="predicted"/>
<dbReference type="InterPro" id="IPR036890">
    <property type="entry name" value="HATPase_C_sf"/>
</dbReference>
<accession>A0ABS0J5K5</accession>
<comment type="caution">
    <text evidence="3">The sequence shown here is derived from an EMBL/GenBank/DDBJ whole genome shotgun (WGS) entry which is preliminary data.</text>
</comment>
<organism evidence="3 4">
    <name type="scientific">Nitratidesulfovibrio oxamicus</name>
    <dbReference type="NCBI Taxonomy" id="32016"/>
    <lineage>
        <taxon>Bacteria</taxon>
        <taxon>Pseudomonadati</taxon>
        <taxon>Thermodesulfobacteriota</taxon>
        <taxon>Desulfovibrionia</taxon>
        <taxon>Desulfovibrionales</taxon>
        <taxon>Desulfovibrionaceae</taxon>
        <taxon>Nitratidesulfovibrio</taxon>
    </lineage>
</organism>
<name>A0ABS0J5K5_9BACT</name>
<gene>
    <name evidence="3" type="ORF">FVW20_09590</name>
</gene>
<feature type="domain" description="Histidine kinase/HSP90-like ATPase" evidence="2">
    <location>
        <begin position="10"/>
        <end position="142"/>
    </location>
</feature>
<evidence type="ECO:0000313" key="3">
    <source>
        <dbReference type="EMBL" id="MBG3877261.1"/>
    </source>
</evidence>
<dbReference type="EMBL" id="VRYY01000252">
    <property type="protein sequence ID" value="MBG3877261.1"/>
    <property type="molecule type" value="Genomic_DNA"/>
</dbReference>
<keyword evidence="3" id="KW-0067">ATP-binding</keyword>
<keyword evidence="1" id="KW-0418">Kinase</keyword>
<dbReference type="InterPro" id="IPR003594">
    <property type="entry name" value="HATPase_dom"/>
</dbReference>
<dbReference type="InterPro" id="IPR050267">
    <property type="entry name" value="Anti-sigma-factor_SerPK"/>
</dbReference>
<dbReference type="PANTHER" id="PTHR35526">
    <property type="entry name" value="ANTI-SIGMA-F FACTOR RSBW-RELATED"/>
    <property type="match status" value="1"/>
</dbReference>
<keyword evidence="4" id="KW-1185">Reference proteome</keyword>
<dbReference type="GO" id="GO:0005524">
    <property type="term" value="F:ATP binding"/>
    <property type="evidence" value="ECO:0007669"/>
    <property type="project" value="UniProtKB-KW"/>
</dbReference>
<reference evidence="3 4" key="1">
    <citation type="submission" date="2019-08" db="EMBL/GenBank/DDBJ databases">
        <authorList>
            <person name="Luo N."/>
        </authorList>
    </citation>
    <scope>NUCLEOTIDE SEQUENCE [LARGE SCALE GENOMIC DNA]</scope>
    <source>
        <strain evidence="3 4">NCIMB 9442</strain>
    </source>
</reference>
<dbReference type="CDD" id="cd16936">
    <property type="entry name" value="HATPase_RsbW-like"/>
    <property type="match status" value="1"/>
</dbReference>
<protein>
    <submittedName>
        <fullName evidence="3">ATP-binding protein</fullName>
    </submittedName>
</protein>
<evidence type="ECO:0000256" key="1">
    <source>
        <dbReference type="ARBA" id="ARBA00022527"/>
    </source>
</evidence>
<keyword evidence="1" id="KW-0723">Serine/threonine-protein kinase</keyword>